<name>A0AAE5H1P9_CLOBE</name>
<proteinExistence type="inferred from homology"/>
<organism evidence="3 4">
    <name type="scientific">Clostridium beijerinckii</name>
    <name type="common">Clostridium MP</name>
    <dbReference type="NCBI Taxonomy" id="1520"/>
    <lineage>
        <taxon>Bacteria</taxon>
        <taxon>Bacillati</taxon>
        <taxon>Bacillota</taxon>
        <taxon>Clostridia</taxon>
        <taxon>Eubacteriales</taxon>
        <taxon>Clostridiaceae</taxon>
        <taxon>Clostridium</taxon>
    </lineage>
</organism>
<dbReference type="InterPro" id="IPR029058">
    <property type="entry name" value="AB_hydrolase_fold"/>
</dbReference>
<dbReference type="PANTHER" id="PTHR11487:SF0">
    <property type="entry name" value="S-ACYL FATTY ACID SYNTHASE THIOESTERASE, MEDIUM CHAIN"/>
    <property type="match status" value="1"/>
</dbReference>
<dbReference type="Proteomes" id="UP000822184">
    <property type="component" value="Unassembled WGS sequence"/>
</dbReference>
<reference evidence="3" key="1">
    <citation type="submission" date="2020-06" db="EMBL/GenBank/DDBJ databases">
        <title>Genomic insights into acetone-butanol-ethanol (ABE) fermentation by sequencing solventogenic clostridia strains.</title>
        <authorList>
            <person name="Brown S."/>
        </authorList>
    </citation>
    <scope>NUCLEOTIDE SEQUENCE</scope>
    <source>
        <strain evidence="3">DJ123</strain>
    </source>
</reference>
<feature type="domain" description="Thioesterase" evidence="2">
    <location>
        <begin position="2"/>
        <end position="227"/>
    </location>
</feature>
<evidence type="ECO:0000313" key="3">
    <source>
        <dbReference type="EMBL" id="NSB13071.1"/>
    </source>
</evidence>
<dbReference type="AlphaFoldDB" id="A0AAE5H1P9"/>
<gene>
    <name evidence="3" type="ORF">BCD95_001330</name>
</gene>
<dbReference type="RefSeq" id="WP_077855151.1">
    <property type="nucleotide sequence ID" value="NZ_JABTDW010000001.1"/>
</dbReference>
<dbReference type="InterPro" id="IPR001031">
    <property type="entry name" value="Thioesterase"/>
</dbReference>
<comment type="similarity">
    <text evidence="1">Belongs to the thioesterase family.</text>
</comment>
<protein>
    <submittedName>
        <fullName evidence="3">Surfactin synthase thioesterase subunit</fullName>
    </submittedName>
</protein>
<dbReference type="PANTHER" id="PTHR11487">
    <property type="entry name" value="THIOESTERASE"/>
    <property type="match status" value="1"/>
</dbReference>
<accession>A0AAE5H1P9</accession>
<evidence type="ECO:0000256" key="1">
    <source>
        <dbReference type="ARBA" id="ARBA00007169"/>
    </source>
</evidence>
<evidence type="ECO:0000313" key="4">
    <source>
        <dbReference type="Proteomes" id="UP000822184"/>
    </source>
</evidence>
<sequence length="235" mass="27100">MILFCLSYAGGSSSIYKKWEKYLDPFIKLYPIELKGRGTRFSEICCDNLDSNVSDIINSIRFILSDNIEYAILGHSMGSLLAYEVYYKIASLGLPLPKHIFFSGYKPPHIPRNEERVYTLPDKGFLQKISEYGGTPPEILNNKELLEIFLPVLRNDFKSIDTYKYIERDSKINCDISVLSGDDDDITADELVQWKYHTSKSCNIYIVEGNHFFINSNFIKVIPIVNKTLYKYVNN</sequence>
<dbReference type="EMBL" id="JABTDW010000001">
    <property type="protein sequence ID" value="NSB13071.1"/>
    <property type="molecule type" value="Genomic_DNA"/>
</dbReference>
<dbReference type="InterPro" id="IPR012223">
    <property type="entry name" value="TEII"/>
</dbReference>
<comment type="caution">
    <text evidence="3">The sequence shown here is derived from an EMBL/GenBank/DDBJ whole genome shotgun (WGS) entry which is preliminary data.</text>
</comment>
<dbReference type="Pfam" id="PF00975">
    <property type="entry name" value="Thioesterase"/>
    <property type="match status" value="1"/>
</dbReference>
<dbReference type="GO" id="GO:0008610">
    <property type="term" value="P:lipid biosynthetic process"/>
    <property type="evidence" value="ECO:0007669"/>
    <property type="project" value="TreeGrafter"/>
</dbReference>
<dbReference type="Gene3D" id="3.40.50.1820">
    <property type="entry name" value="alpha/beta hydrolase"/>
    <property type="match status" value="1"/>
</dbReference>
<evidence type="ECO:0000259" key="2">
    <source>
        <dbReference type="Pfam" id="PF00975"/>
    </source>
</evidence>
<dbReference type="SUPFAM" id="SSF53474">
    <property type="entry name" value="alpha/beta-Hydrolases"/>
    <property type="match status" value="1"/>
</dbReference>